<evidence type="ECO:0000313" key="4">
    <source>
        <dbReference type="EMBL" id="ANP56792.1"/>
    </source>
</evidence>
<dbReference type="InterPro" id="IPR052016">
    <property type="entry name" value="Bact_Sigma-Reg"/>
</dbReference>
<dbReference type="InterPro" id="IPR036457">
    <property type="entry name" value="PPM-type-like_dom_sf"/>
</dbReference>
<protein>
    <recommendedName>
        <fullName evidence="3">PPM-type phosphatase domain-containing protein</fullName>
    </recommendedName>
</protein>
<dbReference type="SMART" id="SM00331">
    <property type="entry name" value="PP2C_SIG"/>
    <property type="match status" value="1"/>
</dbReference>
<accession>A0A1B1BDI7</accession>
<gene>
    <name evidence="4" type="ORF">AVL59_26425</name>
</gene>
<organism evidence="4 5">
    <name type="scientific">Streptomyces griseochromogenes</name>
    <dbReference type="NCBI Taxonomy" id="68214"/>
    <lineage>
        <taxon>Bacteria</taxon>
        <taxon>Bacillati</taxon>
        <taxon>Actinomycetota</taxon>
        <taxon>Actinomycetes</taxon>
        <taxon>Kitasatosporales</taxon>
        <taxon>Streptomycetaceae</taxon>
        <taxon>Streptomyces</taxon>
    </lineage>
</organism>
<dbReference type="InterPro" id="IPR001932">
    <property type="entry name" value="PPM-type_phosphatase-like_dom"/>
</dbReference>
<feature type="domain" description="PPM-type phosphatase" evidence="3">
    <location>
        <begin position="141"/>
        <end position="375"/>
    </location>
</feature>
<dbReference type="KEGG" id="sgs:AVL59_26425"/>
<feature type="transmembrane region" description="Helical" evidence="2">
    <location>
        <begin position="88"/>
        <end position="108"/>
    </location>
</feature>
<dbReference type="AlphaFoldDB" id="A0A1B1BDI7"/>
<feature type="transmembrane region" description="Helical" evidence="2">
    <location>
        <begin position="16"/>
        <end position="35"/>
    </location>
</feature>
<evidence type="ECO:0000313" key="5">
    <source>
        <dbReference type="Proteomes" id="UP000092659"/>
    </source>
</evidence>
<feature type="transmembrane region" description="Helical" evidence="2">
    <location>
        <begin position="47"/>
        <end position="76"/>
    </location>
</feature>
<keyword evidence="1" id="KW-0378">Hydrolase</keyword>
<evidence type="ECO:0000259" key="3">
    <source>
        <dbReference type="SMART" id="SM00331"/>
    </source>
</evidence>
<dbReference type="STRING" id="68214.AVL59_26425"/>
<keyword evidence="2" id="KW-0472">Membrane</keyword>
<dbReference type="Gene3D" id="3.60.40.10">
    <property type="entry name" value="PPM-type phosphatase domain"/>
    <property type="match status" value="1"/>
</dbReference>
<dbReference type="Proteomes" id="UP000092659">
    <property type="component" value="Chromosome"/>
</dbReference>
<name>A0A1B1BDI7_9ACTN</name>
<keyword evidence="2" id="KW-0812">Transmembrane</keyword>
<evidence type="ECO:0000256" key="1">
    <source>
        <dbReference type="ARBA" id="ARBA00022801"/>
    </source>
</evidence>
<dbReference type="PANTHER" id="PTHR43156:SF2">
    <property type="entry name" value="STAGE II SPORULATION PROTEIN E"/>
    <property type="match status" value="1"/>
</dbReference>
<dbReference type="GO" id="GO:0016791">
    <property type="term" value="F:phosphatase activity"/>
    <property type="evidence" value="ECO:0007669"/>
    <property type="project" value="TreeGrafter"/>
</dbReference>
<evidence type="ECO:0000256" key="2">
    <source>
        <dbReference type="SAM" id="Phobius"/>
    </source>
</evidence>
<dbReference type="Pfam" id="PF07228">
    <property type="entry name" value="SpoIIE"/>
    <property type="match status" value="1"/>
</dbReference>
<keyword evidence="2" id="KW-1133">Transmembrane helix</keyword>
<dbReference type="EMBL" id="CP016279">
    <property type="protein sequence ID" value="ANP56792.1"/>
    <property type="molecule type" value="Genomic_DNA"/>
</dbReference>
<proteinExistence type="predicted"/>
<sequence>MVPDREGRGPLAERRGLLALAPVLLMVAVTLTDLLTPRWLHVAPVMAAVPVLAAAVLPVPATAALGGAALVLTLLLQTNAGQRGSPDSNVVLCALIVVGLASLVTCALRRRRERQLRQARSVAETAQRALMHPLPRRMRSLALSGVYLPAESEARIGGDFYEAVHTPYGTRILIGDVRSKGLPAVGASATLLGAFRELADREASLTTVARQLDERAQRHIAALDGRPEDGEPEGKGTGALFTERFATALLVEFPPGEAVARIVHCGHPEPLIVRAGRVHAHVPEHPGAPLGLGDLLGAAPVAQTVAFGPGDRLVLYTDGFIEARDRRGRFYDLTAHTHVHAGRPLPAMVAALRRALLRHVGGDLDDDAALVALERLPCETGRG</sequence>
<reference evidence="4 5" key="1">
    <citation type="submission" date="2016-06" db="EMBL/GenBank/DDBJ databases">
        <title>Complete genome sequence of Streptomyces griseochromogenes ATCC 14511, the Blasticidin S producer.</title>
        <authorList>
            <person name="Wu L."/>
        </authorList>
    </citation>
    <scope>NUCLEOTIDE SEQUENCE [LARGE SCALE GENOMIC DNA]</scope>
    <source>
        <strain evidence="4 5">ATCC 14511</strain>
    </source>
</reference>
<dbReference type="PANTHER" id="PTHR43156">
    <property type="entry name" value="STAGE II SPORULATION PROTEIN E-RELATED"/>
    <property type="match status" value="1"/>
</dbReference>